<reference evidence="2 3" key="1">
    <citation type="submission" date="2021-06" db="EMBL/GenBank/DDBJ databases">
        <title>Gemonas diversity in paddy soil.</title>
        <authorList>
            <person name="Liu G."/>
        </authorList>
    </citation>
    <scope>NUCLEOTIDE SEQUENCE [LARGE SCALE GENOMIC DNA]</scope>
    <source>
        <strain evidence="2 3">RG2</strain>
    </source>
</reference>
<evidence type="ECO:0000313" key="2">
    <source>
        <dbReference type="EMBL" id="QXE90200.1"/>
    </source>
</evidence>
<name>A0ABX8LDS3_9BACT</name>
<keyword evidence="1" id="KW-0472">Membrane</keyword>
<keyword evidence="3" id="KW-1185">Reference proteome</keyword>
<evidence type="ECO:0000313" key="3">
    <source>
        <dbReference type="Proteomes" id="UP000683559"/>
    </source>
</evidence>
<evidence type="ECO:0008006" key="4">
    <source>
        <dbReference type="Google" id="ProtNLM"/>
    </source>
</evidence>
<gene>
    <name evidence="2" type="ORF">KP001_17535</name>
</gene>
<feature type="transmembrane region" description="Helical" evidence="1">
    <location>
        <begin position="39"/>
        <end position="56"/>
    </location>
</feature>
<feature type="transmembrane region" description="Helical" evidence="1">
    <location>
        <begin position="88"/>
        <end position="109"/>
    </location>
</feature>
<proteinExistence type="predicted"/>
<evidence type="ECO:0000256" key="1">
    <source>
        <dbReference type="SAM" id="Phobius"/>
    </source>
</evidence>
<dbReference type="Proteomes" id="UP000683559">
    <property type="component" value="Chromosome"/>
</dbReference>
<feature type="transmembrane region" description="Helical" evidence="1">
    <location>
        <begin position="63"/>
        <end position="82"/>
    </location>
</feature>
<dbReference type="RefSeq" id="WP_217286850.1">
    <property type="nucleotide sequence ID" value="NZ_CP077683.1"/>
</dbReference>
<dbReference type="EMBL" id="CP077683">
    <property type="protein sequence ID" value="QXE90200.1"/>
    <property type="molecule type" value="Genomic_DNA"/>
</dbReference>
<protein>
    <recommendedName>
        <fullName evidence="4">SPW repeat-containing protein</fullName>
    </recommendedName>
</protein>
<organism evidence="2 3">
    <name type="scientific">Geomonas subterranea</name>
    <dbReference type="NCBI Taxonomy" id="2847989"/>
    <lineage>
        <taxon>Bacteria</taxon>
        <taxon>Pseudomonadati</taxon>
        <taxon>Thermodesulfobacteriota</taxon>
        <taxon>Desulfuromonadia</taxon>
        <taxon>Geobacterales</taxon>
        <taxon>Geobacteraceae</taxon>
        <taxon>Geomonas</taxon>
    </lineage>
</organism>
<keyword evidence="1" id="KW-1133">Transmembrane helix</keyword>
<keyword evidence="1" id="KW-0812">Transmembrane</keyword>
<accession>A0ABX8LDS3</accession>
<sequence>MKTKMIGVALGVAGVVLWFMPMAKVGINVYVAGREVGNISYILVVCSLAYAIFSFFELHKLRVIAATVSTAISLLFLTEAWSNAAWGLYGLGIVSIASWIAAATCWDAAKDSVQDTQG</sequence>